<evidence type="ECO:0000256" key="1">
    <source>
        <dbReference type="ARBA" id="ARBA00004613"/>
    </source>
</evidence>
<gene>
    <name evidence="9" type="ORF">scyTo_0012519</name>
</gene>
<dbReference type="FunFam" id="2.40.10.10:FF:000002">
    <property type="entry name" value="Transmembrane protease serine"/>
    <property type="match status" value="1"/>
</dbReference>
<dbReference type="GO" id="GO:0006508">
    <property type="term" value="P:proteolysis"/>
    <property type="evidence" value="ECO:0007669"/>
    <property type="project" value="UniProtKB-KW"/>
</dbReference>
<evidence type="ECO:0000256" key="2">
    <source>
        <dbReference type="ARBA" id="ARBA00022525"/>
    </source>
</evidence>
<evidence type="ECO:0000256" key="6">
    <source>
        <dbReference type="ARBA" id="ARBA00023157"/>
    </source>
</evidence>
<dbReference type="GO" id="GO:0004252">
    <property type="term" value="F:serine-type endopeptidase activity"/>
    <property type="evidence" value="ECO:0007669"/>
    <property type="project" value="InterPro"/>
</dbReference>
<protein>
    <recommendedName>
        <fullName evidence="8">Peptidase S1 domain-containing protein</fullName>
    </recommendedName>
</protein>
<dbReference type="InterPro" id="IPR009003">
    <property type="entry name" value="Peptidase_S1_PA"/>
</dbReference>
<feature type="domain" description="Peptidase S1" evidence="8">
    <location>
        <begin position="1"/>
        <end position="161"/>
    </location>
</feature>
<comment type="subcellular location">
    <subcellularLocation>
        <location evidence="1">Secreted</location>
    </subcellularLocation>
</comment>
<evidence type="ECO:0000259" key="8">
    <source>
        <dbReference type="PROSITE" id="PS50240"/>
    </source>
</evidence>
<keyword evidence="4" id="KW-0378">Hydrolase</keyword>
<organism evidence="9 10">
    <name type="scientific">Scyliorhinus torazame</name>
    <name type="common">Cloudy catshark</name>
    <name type="synonym">Catulus torazame</name>
    <dbReference type="NCBI Taxonomy" id="75743"/>
    <lineage>
        <taxon>Eukaryota</taxon>
        <taxon>Metazoa</taxon>
        <taxon>Chordata</taxon>
        <taxon>Craniata</taxon>
        <taxon>Vertebrata</taxon>
        <taxon>Chondrichthyes</taxon>
        <taxon>Elasmobranchii</taxon>
        <taxon>Galeomorphii</taxon>
        <taxon>Galeoidea</taxon>
        <taxon>Carcharhiniformes</taxon>
        <taxon>Scyliorhinidae</taxon>
        <taxon>Scyliorhinus</taxon>
    </lineage>
</organism>
<proteinExistence type="inferred from homology"/>
<dbReference type="GO" id="GO:0005615">
    <property type="term" value="C:extracellular space"/>
    <property type="evidence" value="ECO:0007669"/>
    <property type="project" value="TreeGrafter"/>
</dbReference>
<dbReference type="AlphaFoldDB" id="A0A401P9X4"/>
<dbReference type="Gene3D" id="2.40.10.10">
    <property type="entry name" value="Trypsin-like serine proteases"/>
    <property type="match status" value="2"/>
</dbReference>
<evidence type="ECO:0000256" key="5">
    <source>
        <dbReference type="ARBA" id="ARBA00022825"/>
    </source>
</evidence>
<keyword evidence="5" id="KW-0720">Serine protease</keyword>
<dbReference type="Proteomes" id="UP000288216">
    <property type="component" value="Unassembled WGS sequence"/>
</dbReference>
<dbReference type="PANTHER" id="PTHR24264">
    <property type="entry name" value="TRYPSIN-RELATED"/>
    <property type="match status" value="1"/>
</dbReference>
<dbReference type="PROSITE" id="PS00135">
    <property type="entry name" value="TRYPSIN_SER"/>
    <property type="match status" value="1"/>
</dbReference>
<dbReference type="InterPro" id="IPR033116">
    <property type="entry name" value="TRYPSIN_SER"/>
</dbReference>
<dbReference type="SMART" id="SM00020">
    <property type="entry name" value="Tryp_SPc"/>
    <property type="match status" value="1"/>
</dbReference>
<evidence type="ECO:0000256" key="7">
    <source>
        <dbReference type="ARBA" id="ARBA00024195"/>
    </source>
</evidence>
<dbReference type="InterPro" id="IPR050127">
    <property type="entry name" value="Serine_Proteases_S1"/>
</dbReference>
<dbReference type="PROSITE" id="PS50240">
    <property type="entry name" value="TRYPSIN_DOM"/>
    <property type="match status" value="1"/>
</dbReference>
<dbReference type="Pfam" id="PF00089">
    <property type="entry name" value="Trypsin"/>
    <property type="match status" value="1"/>
</dbReference>
<evidence type="ECO:0000313" key="10">
    <source>
        <dbReference type="Proteomes" id="UP000288216"/>
    </source>
</evidence>
<reference evidence="9 10" key="1">
    <citation type="journal article" date="2018" name="Nat. Ecol. Evol.">
        <title>Shark genomes provide insights into elasmobranch evolution and the origin of vertebrates.</title>
        <authorList>
            <person name="Hara Y"/>
            <person name="Yamaguchi K"/>
            <person name="Onimaru K"/>
            <person name="Kadota M"/>
            <person name="Koyanagi M"/>
            <person name="Keeley SD"/>
            <person name="Tatsumi K"/>
            <person name="Tanaka K"/>
            <person name="Motone F"/>
            <person name="Kageyama Y"/>
            <person name="Nozu R"/>
            <person name="Adachi N"/>
            <person name="Nishimura O"/>
            <person name="Nakagawa R"/>
            <person name="Tanegashima C"/>
            <person name="Kiyatake I"/>
            <person name="Matsumoto R"/>
            <person name="Murakumo K"/>
            <person name="Nishida K"/>
            <person name="Terakita A"/>
            <person name="Kuratani S"/>
            <person name="Sato K"/>
            <person name="Hyodo S Kuraku.S."/>
        </authorList>
    </citation>
    <scope>NUCLEOTIDE SEQUENCE [LARGE SCALE GENOMIC DNA]</scope>
</reference>
<dbReference type="STRING" id="75743.A0A401P9X4"/>
<keyword evidence="10" id="KW-1185">Reference proteome</keyword>
<dbReference type="OMA" id="DISICNG"/>
<dbReference type="OrthoDB" id="6755574at2759"/>
<evidence type="ECO:0000256" key="3">
    <source>
        <dbReference type="ARBA" id="ARBA00022670"/>
    </source>
</evidence>
<evidence type="ECO:0000313" key="9">
    <source>
        <dbReference type="EMBL" id="GCB69951.1"/>
    </source>
</evidence>
<keyword evidence="6" id="KW-1015">Disulfide bond</keyword>
<dbReference type="SUPFAM" id="SSF50494">
    <property type="entry name" value="Trypsin-like serine proteases"/>
    <property type="match status" value="1"/>
</dbReference>
<keyword evidence="3" id="KW-0645">Protease</keyword>
<dbReference type="CDD" id="cd00190">
    <property type="entry name" value="Tryp_SPc"/>
    <property type="match status" value="1"/>
</dbReference>
<evidence type="ECO:0000256" key="4">
    <source>
        <dbReference type="ARBA" id="ARBA00022801"/>
    </source>
</evidence>
<dbReference type="PANTHER" id="PTHR24264:SF65">
    <property type="entry name" value="SRCR DOMAIN-CONTAINING PROTEIN"/>
    <property type="match status" value="1"/>
</dbReference>
<dbReference type="InterPro" id="IPR001254">
    <property type="entry name" value="Trypsin_dom"/>
</dbReference>
<comment type="similarity">
    <text evidence="7">Belongs to the peptidase S1 family. CLIP subfamily.</text>
</comment>
<dbReference type="EMBL" id="BFAA01006067">
    <property type="protein sequence ID" value="GCB69951.1"/>
    <property type="molecule type" value="Genomic_DNA"/>
</dbReference>
<dbReference type="InterPro" id="IPR043504">
    <property type="entry name" value="Peptidase_S1_PA_chymotrypsin"/>
</dbReference>
<keyword evidence="2" id="KW-0964">Secreted</keyword>
<sequence>MVPINQSIFCVNLGQLARDAVLNKNVSTLELPKSTKDVKAGTKCSVAGWGWTNLKVPKLSDTLREANIIIIDRRKCNSRKYYHYDPFITKDMLCAGDKKARRDSCNGDSGGPLMCKTSMFRKKYIYRGIVSAGDECAKRKKPGIYTRLSEKFLKWINNITKVKTLD</sequence>
<name>A0A401P9X4_SCYTO</name>
<accession>A0A401P9X4</accession>
<comment type="caution">
    <text evidence="9">The sequence shown here is derived from an EMBL/GenBank/DDBJ whole genome shotgun (WGS) entry which is preliminary data.</text>
</comment>